<dbReference type="Pfam" id="PF19577">
    <property type="entry name" value="DcaP"/>
    <property type="match status" value="1"/>
</dbReference>
<evidence type="ECO:0000313" key="1">
    <source>
        <dbReference type="EMBL" id="MBA2882924.1"/>
    </source>
</evidence>
<name>A0A7W0CC32_9BACT</name>
<accession>A0A7W0CC32</accession>
<dbReference type="EMBL" id="JACDUS010000014">
    <property type="protein sequence ID" value="MBA2882924.1"/>
    <property type="molecule type" value="Genomic_DNA"/>
</dbReference>
<proteinExistence type="predicted"/>
<protein>
    <recommendedName>
        <fullName evidence="3">Porin</fullName>
    </recommendedName>
</protein>
<comment type="caution">
    <text evidence="1">The sequence shown here is derived from an EMBL/GenBank/DDBJ whole genome shotgun (WGS) entry which is preliminary data.</text>
</comment>
<dbReference type="RefSeq" id="WP_181552542.1">
    <property type="nucleotide sequence ID" value="NZ_JACDUS010000014.1"/>
</dbReference>
<keyword evidence="2" id="KW-1185">Reference proteome</keyword>
<dbReference type="Proteomes" id="UP000525298">
    <property type="component" value="Unassembled WGS sequence"/>
</dbReference>
<dbReference type="InterPro" id="IPR045748">
    <property type="entry name" value="DcaP"/>
</dbReference>
<sequence length="384" mass="41865">MPEKASAFSLEVKNTQVTLGGYAKLLGNYDINGTLNNNRDHPTDGDIINAYDTPLDGTYYADKEDFSMTARESRLYLKTVTPSDIGQITAYVEGDFNGDVGGSGTWSNSRAFRLRHAYGKATFGNNSILAGQCWTTFMDFAAAVPVMDLSGDPGQPFVRQPQVRFTHSFDKGHYLALAIENPDRGLTANGNGPLIANPGNSNETLPDVIVKYFWSIKNFHLSPKLLIRRFELNDESTVAYGASLTSHIEFGKGHKIYLGLTYGDGVGRYGGLGLNGGAGLTASGEIETVEFSSINAGVTINLRHDLAWTVGCGFSKNDDKAYTGSDAVLTANANKEAFGWHTNLKWKITPTIEYAAGVIGMSQEVMDGRDGDMYRVQNYIKYTF</sequence>
<organism evidence="1 2">
    <name type="scientific">Desulfosalsimonas propionicica</name>
    <dbReference type="NCBI Taxonomy" id="332175"/>
    <lineage>
        <taxon>Bacteria</taxon>
        <taxon>Pseudomonadati</taxon>
        <taxon>Thermodesulfobacteriota</taxon>
        <taxon>Desulfobacteria</taxon>
        <taxon>Desulfobacterales</taxon>
        <taxon>Desulfosalsimonadaceae</taxon>
        <taxon>Desulfosalsimonas</taxon>
    </lineage>
</organism>
<gene>
    <name evidence="1" type="ORF">HNR65_003280</name>
</gene>
<reference evidence="1 2" key="1">
    <citation type="submission" date="2020-07" db="EMBL/GenBank/DDBJ databases">
        <title>Genomic Encyclopedia of Type Strains, Phase IV (KMG-IV): sequencing the most valuable type-strain genomes for metagenomic binning, comparative biology and taxonomic classification.</title>
        <authorList>
            <person name="Goeker M."/>
        </authorList>
    </citation>
    <scope>NUCLEOTIDE SEQUENCE [LARGE SCALE GENOMIC DNA]</scope>
    <source>
        <strain evidence="1 2">DSM 17721</strain>
    </source>
</reference>
<evidence type="ECO:0000313" key="2">
    <source>
        <dbReference type="Proteomes" id="UP000525298"/>
    </source>
</evidence>
<dbReference type="AlphaFoldDB" id="A0A7W0CC32"/>
<evidence type="ECO:0008006" key="3">
    <source>
        <dbReference type="Google" id="ProtNLM"/>
    </source>
</evidence>
<dbReference type="SUPFAM" id="SSF56935">
    <property type="entry name" value="Porins"/>
    <property type="match status" value="1"/>
</dbReference>